<keyword evidence="1" id="KW-0812">Transmembrane</keyword>
<accession>A0A815WSJ3</accession>
<dbReference type="EMBL" id="CAJNOT010015131">
    <property type="protein sequence ID" value="CAF1545581.1"/>
    <property type="molecule type" value="Genomic_DNA"/>
</dbReference>
<dbReference type="Proteomes" id="UP000663864">
    <property type="component" value="Unassembled WGS sequence"/>
</dbReference>
<keyword evidence="1" id="KW-1133">Transmembrane helix</keyword>
<evidence type="ECO:0000313" key="3">
    <source>
        <dbReference type="Proteomes" id="UP000663864"/>
    </source>
</evidence>
<protein>
    <submittedName>
        <fullName evidence="2">Uncharacterized protein</fullName>
    </submittedName>
</protein>
<sequence length="52" mass="5924">WYSSNYAKAIGMPETPDGSPLGLFIIVYIIKKISNLIFLLALYSKIGRMIFR</sequence>
<feature type="transmembrane region" description="Helical" evidence="1">
    <location>
        <begin position="20"/>
        <end position="43"/>
    </location>
</feature>
<name>A0A815WSJ3_9BILA</name>
<evidence type="ECO:0000313" key="2">
    <source>
        <dbReference type="EMBL" id="CAF1545581.1"/>
    </source>
</evidence>
<comment type="caution">
    <text evidence="2">The sequence shown here is derived from an EMBL/GenBank/DDBJ whole genome shotgun (WGS) entry which is preliminary data.</text>
</comment>
<dbReference type="AlphaFoldDB" id="A0A815WSJ3"/>
<gene>
    <name evidence="2" type="ORF">ZHD862_LOCUS39201</name>
</gene>
<organism evidence="2 3">
    <name type="scientific">Rotaria sordida</name>
    <dbReference type="NCBI Taxonomy" id="392033"/>
    <lineage>
        <taxon>Eukaryota</taxon>
        <taxon>Metazoa</taxon>
        <taxon>Spiralia</taxon>
        <taxon>Gnathifera</taxon>
        <taxon>Rotifera</taxon>
        <taxon>Eurotatoria</taxon>
        <taxon>Bdelloidea</taxon>
        <taxon>Philodinida</taxon>
        <taxon>Philodinidae</taxon>
        <taxon>Rotaria</taxon>
    </lineage>
</organism>
<reference evidence="2" key="1">
    <citation type="submission" date="2021-02" db="EMBL/GenBank/DDBJ databases">
        <authorList>
            <person name="Nowell W R."/>
        </authorList>
    </citation>
    <scope>NUCLEOTIDE SEQUENCE</scope>
</reference>
<keyword evidence="1" id="KW-0472">Membrane</keyword>
<feature type="non-terminal residue" evidence="2">
    <location>
        <position position="1"/>
    </location>
</feature>
<evidence type="ECO:0000256" key="1">
    <source>
        <dbReference type="SAM" id="Phobius"/>
    </source>
</evidence>
<proteinExistence type="predicted"/>